<sequence length="398" mass="44100">MQTVHEQLDSARSSYNEHNQNLHSFQTQKDFLLKSEQSWTLSSAVSLFLADETNSLFTNRIHHLKSETKNVLLISFLSNKTSDFTQIHPKISQFIGHCERDVDETVRFVAKIVRALLTHGIVPQGIFDQFIPDFFQHQLLHDIISSITESKPSSCSPVEEPKGNEPSLHFSQQFSLDSFLTVPFFGLCDEDTDTSSIFPPGFEDSSSSSPSPKIQPLPQPTQHPPVFQQTASPTPLNILVTPLQEAPRQHKPSKLFMKRSPSRDSPPRSTSPSAKTTPTPPLPFKSGYTPSLSPSPSPSLSNPVPFNFQIAPQRQTILSDSIPTQKSKPKANLVKSQKVTLSTGATTTLTQKSSNPKPKRTLSSREAPKTHKPHGPIVPDLPSLPGQRAPLGNHRFPF</sequence>
<proteinExistence type="predicted"/>
<feature type="compositionally biased region" description="Low complexity" evidence="1">
    <location>
        <begin position="267"/>
        <end position="277"/>
    </location>
</feature>
<name>A0ABQ9YMH0_9EUKA</name>
<keyword evidence="3" id="KW-1185">Reference proteome</keyword>
<gene>
    <name evidence="2" type="ORF">BLNAU_135</name>
</gene>
<comment type="caution">
    <text evidence="2">The sequence shown here is derived from an EMBL/GenBank/DDBJ whole genome shotgun (WGS) entry which is preliminary data.</text>
</comment>
<reference evidence="2 3" key="1">
    <citation type="journal article" date="2022" name="bioRxiv">
        <title>Genomics of Preaxostyla Flagellates Illuminates Evolutionary Transitions and the Path Towards Mitochondrial Loss.</title>
        <authorList>
            <person name="Novak L.V.F."/>
            <person name="Treitli S.C."/>
            <person name="Pyrih J."/>
            <person name="Halakuc P."/>
            <person name="Pipaliya S.V."/>
            <person name="Vacek V."/>
            <person name="Brzon O."/>
            <person name="Soukal P."/>
            <person name="Eme L."/>
            <person name="Dacks J.B."/>
            <person name="Karnkowska A."/>
            <person name="Elias M."/>
            <person name="Hampl V."/>
        </authorList>
    </citation>
    <scope>NUCLEOTIDE SEQUENCE [LARGE SCALE GENOMIC DNA]</scope>
    <source>
        <strain evidence="2">NAU3</strain>
        <tissue evidence="2">Gut</tissue>
    </source>
</reference>
<feature type="compositionally biased region" description="Low complexity" evidence="1">
    <location>
        <begin position="199"/>
        <end position="212"/>
    </location>
</feature>
<feature type="compositionally biased region" description="Low complexity" evidence="1">
    <location>
        <begin position="290"/>
        <end position="308"/>
    </location>
</feature>
<accession>A0ABQ9YMH0</accession>
<feature type="region of interest" description="Disordered" evidence="1">
    <location>
        <begin position="244"/>
        <end position="398"/>
    </location>
</feature>
<protein>
    <submittedName>
        <fullName evidence="2">Uncharacterized protein</fullName>
    </submittedName>
</protein>
<dbReference type="EMBL" id="JARBJD010000001">
    <property type="protein sequence ID" value="KAK2964835.1"/>
    <property type="molecule type" value="Genomic_DNA"/>
</dbReference>
<organism evidence="2 3">
    <name type="scientific">Blattamonas nauphoetae</name>
    <dbReference type="NCBI Taxonomy" id="2049346"/>
    <lineage>
        <taxon>Eukaryota</taxon>
        <taxon>Metamonada</taxon>
        <taxon>Preaxostyla</taxon>
        <taxon>Oxymonadida</taxon>
        <taxon>Blattamonas</taxon>
    </lineage>
</organism>
<evidence type="ECO:0000313" key="3">
    <source>
        <dbReference type="Proteomes" id="UP001281761"/>
    </source>
</evidence>
<evidence type="ECO:0000313" key="2">
    <source>
        <dbReference type="EMBL" id="KAK2964835.1"/>
    </source>
</evidence>
<feature type="compositionally biased region" description="Polar residues" evidence="1">
    <location>
        <begin position="310"/>
        <end position="326"/>
    </location>
</feature>
<evidence type="ECO:0000256" key="1">
    <source>
        <dbReference type="SAM" id="MobiDB-lite"/>
    </source>
</evidence>
<feature type="compositionally biased region" description="Pro residues" evidence="1">
    <location>
        <begin position="213"/>
        <end position="223"/>
    </location>
</feature>
<feature type="compositionally biased region" description="Low complexity" evidence="1">
    <location>
        <begin position="340"/>
        <end position="350"/>
    </location>
</feature>
<dbReference type="Proteomes" id="UP001281761">
    <property type="component" value="Unassembled WGS sequence"/>
</dbReference>
<feature type="region of interest" description="Disordered" evidence="1">
    <location>
        <begin position="196"/>
        <end position="232"/>
    </location>
</feature>